<sequence>MSAVPTHLSHICVNTLTESIRTKLNGARWYREDREILERETGQALRTAEAARRELVLLNAVFSKVARKRKRDTTDGPPGKKTRPSRAQGKFSSIISNLYHPKNLLNATVAPQAAPPTTRVLRSTSKRSLAVPKEGSKAYSTIDSLHYYTRAISFFNPFAPPFESTGAMGLPRRGAAALSSFIRAIAAGSSQHCRVRLMRGLLVGVALSECHLALMDGLFVSLVLVFAPLGCLDFAFAEDGDDLVDMGCGLPIAARVLVPGLDRGLGPHIELRGIDLVDGAESGRPRDIRVQARMKQQVSPSLSPFLSYHHLATPIISPVFNITARLDPTRTGSGTSAQYPLHPRRHSVHASGSAPAAAAARLAALYQPPSLGDMAKRSL</sequence>
<evidence type="ECO:0000313" key="3">
    <source>
        <dbReference type="Proteomes" id="UP001221757"/>
    </source>
</evidence>
<name>A0AAD7D2Z5_MYCRO</name>
<evidence type="ECO:0000313" key="2">
    <source>
        <dbReference type="EMBL" id="KAJ7676305.1"/>
    </source>
</evidence>
<evidence type="ECO:0000256" key="1">
    <source>
        <dbReference type="SAM" id="MobiDB-lite"/>
    </source>
</evidence>
<reference evidence="2" key="1">
    <citation type="submission" date="2023-03" db="EMBL/GenBank/DDBJ databases">
        <title>Massive genome expansion in bonnet fungi (Mycena s.s.) driven by repeated elements and novel gene families across ecological guilds.</title>
        <authorList>
            <consortium name="Lawrence Berkeley National Laboratory"/>
            <person name="Harder C.B."/>
            <person name="Miyauchi S."/>
            <person name="Viragh M."/>
            <person name="Kuo A."/>
            <person name="Thoen E."/>
            <person name="Andreopoulos B."/>
            <person name="Lu D."/>
            <person name="Skrede I."/>
            <person name="Drula E."/>
            <person name="Henrissat B."/>
            <person name="Morin E."/>
            <person name="Kohler A."/>
            <person name="Barry K."/>
            <person name="LaButti K."/>
            <person name="Morin E."/>
            <person name="Salamov A."/>
            <person name="Lipzen A."/>
            <person name="Mereny Z."/>
            <person name="Hegedus B."/>
            <person name="Baldrian P."/>
            <person name="Stursova M."/>
            <person name="Weitz H."/>
            <person name="Taylor A."/>
            <person name="Grigoriev I.V."/>
            <person name="Nagy L.G."/>
            <person name="Martin F."/>
            <person name="Kauserud H."/>
        </authorList>
    </citation>
    <scope>NUCLEOTIDE SEQUENCE</scope>
    <source>
        <strain evidence="2">CBHHK067</strain>
    </source>
</reference>
<feature type="region of interest" description="Disordered" evidence="1">
    <location>
        <begin position="109"/>
        <end position="128"/>
    </location>
</feature>
<comment type="caution">
    <text evidence="2">The sequence shown here is derived from an EMBL/GenBank/DDBJ whole genome shotgun (WGS) entry which is preliminary data.</text>
</comment>
<feature type="region of interest" description="Disordered" evidence="1">
    <location>
        <begin position="67"/>
        <end position="88"/>
    </location>
</feature>
<accession>A0AAD7D2Z5</accession>
<feature type="compositionally biased region" description="Low complexity" evidence="1">
    <location>
        <begin position="109"/>
        <end position="118"/>
    </location>
</feature>
<protein>
    <submittedName>
        <fullName evidence="2">Uncharacterized protein</fullName>
    </submittedName>
</protein>
<dbReference type="Proteomes" id="UP001221757">
    <property type="component" value="Unassembled WGS sequence"/>
</dbReference>
<dbReference type="EMBL" id="JARKIE010000144">
    <property type="protein sequence ID" value="KAJ7676305.1"/>
    <property type="molecule type" value="Genomic_DNA"/>
</dbReference>
<proteinExistence type="predicted"/>
<dbReference type="AlphaFoldDB" id="A0AAD7D2Z5"/>
<gene>
    <name evidence="2" type="ORF">B0H17DRAFT_1207436</name>
</gene>
<keyword evidence="3" id="KW-1185">Reference proteome</keyword>
<organism evidence="2 3">
    <name type="scientific">Mycena rosella</name>
    <name type="common">Pink bonnet</name>
    <name type="synonym">Agaricus rosellus</name>
    <dbReference type="NCBI Taxonomy" id="1033263"/>
    <lineage>
        <taxon>Eukaryota</taxon>
        <taxon>Fungi</taxon>
        <taxon>Dikarya</taxon>
        <taxon>Basidiomycota</taxon>
        <taxon>Agaricomycotina</taxon>
        <taxon>Agaricomycetes</taxon>
        <taxon>Agaricomycetidae</taxon>
        <taxon>Agaricales</taxon>
        <taxon>Marasmiineae</taxon>
        <taxon>Mycenaceae</taxon>
        <taxon>Mycena</taxon>
    </lineage>
</organism>